<gene>
    <name evidence="7" type="ORF">OESDEN_01344</name>
</gene>
<dbReference type="PROSITE" id="PS50262">
    <property type="entry name" value="G_PROTEIN_RECEP_F1_2"/>
    <property type="match status" value="1"/>
</dbReference>
<keyword evidence="8" id="KW-1185">Reference proteome</keyword>
<proteinExistence type="predicted"/>
<evidence type="ECO:0000259" key="6">
    <source>
        <dbReference type="PROSITE" id="PS50262"/>
    </source>
</evidence>
<feature type="transmembrane region" description="Helical" evidence="5">
    <location>
        <begin position="38"/>
        <end position="64"/>
    </location>
</feature>
<protein>
    <recommendedName>
        <fullName evidence="6">G-protein coupled receptors family 1 profile domain-containing protein</fullName>
    </recommendedName>
</protein>
<dbReference type="GO" id="GO:0016020">
    <property type="term" value="C:membrane"/>
    <property type="evidence" value="ECO:0007669"/>
    <property type="project" value="UniProtKB-SubCell"/>
</dbReference>
<dbReference type="OrthoDB" id="5873366at2759"/>
<sequence>MQDMNNGSNESAPNLYTSSALPVLLFLPPTEEPSSMEIAISVALVGCLTIAICGNASQIVLQIYTKRLTTASPSQFFIGMLLLINFLVPLGLPSIVLEKLVKIWMFGRLSCIGYYTLATAGRVLPPWAITVLHAFVAIFVSRSNRFSKFEGLLSLFGLGAMLFLIIAFVIPEGMTAELELIRKDEIEAEQYIMLIHTYQCSMNQSSNIDIKFGLEYVMPLILGIALHIWIRSAIRLNSQSDISKNLLYLLSIYYVCHILYYIPTRDEDFFISILPDDTGLRQILPFLAPTIMWYPLSQLSAALARSGLDKIEDDRTRARTVGRNTLPNTDIEHSHLMDPEIVV</sequence>
<keyword evidence="3 5" id="KW-1133">Transmembrane helix</keyword>
<dbReference type="InterPro" id="IPR017452">
    <property type="entry name" value="GPCR_Rhodpsn_7TM"/>
</dbReference>
<feature type="transmembrane region" description="Helical" evidence="5">
    <location>
        <begin position="152"/>
        <end position="170"/>
    </location>
</feature>
<feature type="domain" description="G-protein coupled receptors family 1 profile" evidence="6">
    <location>
        <begin position="54"/>
        <end position="263"/>
    </location>
</feature>
<evidence type="ECO:0000256" key="5">
    <source>
        <dbReference type="SAM" id="Phobius"/>
    </source>
</evidence>
<evidence type="ECO:0000256" key="4">
    <source>
        <dbReference type="ARBA" id="ARBA00023136"/>
    </source>
</evidence>
<evidence type="ECO:0000256" key="3">
    <source>
        <dbReference type="ARBA" id="ARBA00022989"/>
    </source>
</evidence>
<name>A0A0B1TTF3_OESDE</name>
<evidence type="ECO:0000256" key="1">
    <source>
        <dbReference type="ARBA" id="ARBA00004370"/>
    </source>
</evidence>
<reference evidence="7 8" key="1">
    <citation type="submission" date="2014-03" db="EMBL/GenBank/DDBJ databases">
        <title>Draft genome of the hookworm Oesophagostomum dentatum.</title>
        <authorList>
            <person name="Mitreva M."/>
        </authorList>
    </citation>
    <scope>NUCLEOTIDE SEQUENCE [LARGE SCALE GENOMIC DNA]</scope>
    <source>
        <strain evidence="7 8">OD-Hann</strain>
    </source>
</reference>
<evidence type="ECO:0000256" key="2">
    <source>
        <dbReference type="ARBA" id="ARBA00022692"/>
    </source>
</evidence>
<comment type="subcellular location">
    <subcellularLocation>
        <location evidence="1">Membrane</location>
    </subcellularLocation>
</comment>
<dbReference type="Gene3D" id="1.20.1070.10">
    <property type="entry name" value="Rhodopsin 7-helix transmembrane proteins"/>
    <property type="match status" value="1"/>
</dbReference>
<feature type="transmembrane region" description="Helical" evidence="5">
    <location>
        <begin position="76"/>
        <end position="96"/>
    </location>
</feature>
<organism evidence="7 8">
    <name type="scientific">Oesophagostomum dentatum</name>
    <name type="common">Nodular worm</name>
    <dbReference type="NCBI Taxonomy" id="61180"/>
    <lineage>
        <taxon>Eukaryota</taxon>
        <taxon>Metazoa</taxon>
        <taxon>Ecdysozoa</taxon>
        <taxon>Nematoda</taxon>
        <taxon>Chromadorea</taxon>
        <taxon>Rhabditida</taxon>
        <taxon>Rhabditina</taxon>
        <taxon>Rhabditomorpha</taxon>
        <taxon>Strongyloidea</taxon>
        <taxon>Strongylidae</taxon>
        <taxon>Oesophagostomum</taxon>
    </lineage>
</organism>
<dbReference type="Proteomes" id="UP000053660">
    <property type="component" value="Unassembled WGS sequence"/>
</dbReference>
<feature type="transmembrane region" description="Helical" evidence="5">
    <location>
        <begin position="246"/>
        <end position="263"/>
    </location>
</feature>
<feature type="transmembrane region" description="Helical" evidence="5">
    <location>
        <begin position="216"/>
        <end position="234"/>
    </location>
</feature>
<dbReference type="EMBL" id="KN549286">
    <property type="protein sequence ID" value="KHJ98675.1"/>
    <property type="molecule type" value="Genomic_DNA"/>
</dbReference>
<dbReference type="AlphaFoldDB" id="A0A0B1TTF3"/>
<evidence type="ECO:0000313" key="8">
    <source>
        <dbReference type="Proteomes" id="UP000053660"/>
    </source>
</evidence>
<keyword evidence="4 5" id="KW-0472">Membrane</keyword>
<dbReference type="SUPFAM" id="SSF81321">
    <property type="entry name" value="Family A G protein-coupled receptor-like"/>
    <property type="match status" value="1"/>
</dbReference>
<feature type="transmembrane region" description="Helical" evidence="5">
    <location>
        <begin position="123"/>
        <end position="140"/>
    </location>
</feature>
<evidence type="ECO:0000313" key="7">
    <source>
        <dbReference type="EMBL" id="KHJ98675.1"/>
    </source>
</evidence>
<accession>A0A0B1TTF3</accession>
<keyword evidence="2 5" id="KW-0812">Transmembrane</keyword>